<dbReference type="GO" id="GO:0046872">
    <property type="term" value="F:metal ion binding"/>
    <property type="evidence" value="ECO:0007669"/>
    <property type="project" value="UniProtKB-KW"/>
</dbReference>
<evidence type="ECO:0000256" key="5">
    <source>
        <dbReference type="ARBA" id="ARBA00022729"/>
    </source>
</evidence>
<evidence type="ECO:0000256" key="4">
    <source>
        <dbReference type="ARBA" id="ARBA00022723"/>
    </source>
</evidence>
<dbReference type="InterPro" id="IPR037946">
    <property type="entry name" value="MopB_CT_Tetrathionate"/>
</dbReference>
<accession>A0A347TNB0</accession>
<dbReference type="EMBL" id="NXAO01000024">
    <property type="protein sequence ID" value="PHO15606.1"/>
    <property type="molecule type" value="Genomic_DNA"/>
</dbReference>
<reference evidence="13" key="1">
    <citation type="submission" date="2017-09" db="EMBL/GenBank/DDBJ databases">
        <title>Arcobacter canalis sp. nov., a new species isolated from a water canal contaminated with urban sewage.</title>
        <authorList>
            <person name="Perez-Cataluna A."/>
            <person name="Salas-Masso N."/>
            <person name="Figueras M.J."/>
        </authorList>
    </citation>
    <scope>NUCLEOTIDE SEQUENCE [LARGE SCALE GENOMIC DNA]</scope>
    <source>
        <strain evidence="13">CECT 7727</strain>
    </source>
</reference>
<dbReference type="GO" id="GO:0043546">
    <property type="term" value="F:molybdopterin cofactor binding"/>
    <property type="evidence" value="ECO:0007669"/>
    <property type="project" value="InterPro"/>
</dbReference>
<dbReference type="RefSeq" id="WP_099310826.1">
    <property type="nucleotide sequence ID" value="NZ_CP032101.1"/>
</dbReference>
<evidence type="ECO:0000256" key="7">
    <source>
        <dbReference type="ARBA" id="ARBA00023004"/>
    </source>
</evidence>
<dbReference type="NCBIfam" id="TIGR01409">
    <property type="entry name" value="TAT_signal_seq"/>
    <property type="match status" value="1"/>
</dbReference>
<feature type="signal peptide" evidence="9">
    <location>
        <begin position="1"/>
        <end position="24"/>
    </location>
</feature>
<evidence type="ECO:0000259" key="10">
    <source>
        <dbReference type="SMART" id="SM00926"/>
    </source>
</evidence>
<dbReference type="PANTHER" id="PTHR43742:SF9">
    <property type="entry name" value="TETRATHIONATE REDUCTASE SUBUNIT A"/>
    <property type="match status" value="1"/>
</dbReference>
<reference evidence="11 14" key="3">
    <citation type="submission" date="2018-08" db="EMBL/GenBank/DDBJ databases">
        <title>Complete genome of the Arcobacter marinus type strain JCM 15502.</title>
        <authorList>
            <person name="Miller W.G."/>
            <person name="Yee E."/>
            <person name="Huynh S."/>
            <person name="Parker C.T."/>
        </authorList>
    </citation>
    <scope>NUCLEOTIDE SEQUENCE [LARGE SCALE GENOMIC DNA]</scope>
    <source>
        <strain evidence="11 14">JCM 15502</strain>
    </source>
</reference>
<dbReference type="Gene3D" id="3.30.200.210">
    <property type="match status" value="1"/>
</dbReference>
<reference evidence="12" key="2">
    <citation type="submission" date="2017-09" db="EMBL/GenBank/DDBJ databases">
        <authorList>
            <person name="Perez-Cataluna A."/>
            <person name="Figueras M.J."/>
            <person name="Salas-Masso N."/>
        </authorList>
    </citation>
    <scope>NUCLEOTIDE SEQUENCE</scope>
    <source>
        <strain evidence="12">CECT 7727</strain>
    </source>
</reference>
<dbReference type="Pfam" id="PF00384">
    <property type="entry name" value="Molybdopterin"/>
    <property type="match status" value="1"/>
</dbReference>
<evidence type="ECO:0000313" key="12">
    <source>
        <dbReference type="EMBL" id="PHO15606.1"/>
    </source>
</evidence>
<dbReference type="Pfam" id="PF01568">
    <property type="entry name" value="Molydop_binding"/>
    <property type="match status" value="1"/>
</dbReference>
<name>A0A347TNB0_9BACT</name>
<proteinExistence type="inferred from homology"/>
<dbReference type="InterPro" id="IPR019546">
    <property type="entry name" value="TAT_signal_bac_arc"/>
</dbReference>
<dbReference type="InterPro" id="IPR009010">
    <property type="entry name" value="Asp_de-COase-like_dom_sf"/>
</dbReference>
<dbReference type="PANTHER" id="PTHR43742">
    <property type="entry name" value="TRIMETHYLAMINE-N-OXIDE REDUCTASE"/>
    <property type="match status" value="1"/>
</dbReference>
<evidence type="ECO:0000256" key="1">
    <source>
        <dbReference type="ARBA" id="ARBA00010312"/>
    </source>
</evidence>
<dbReference type="GO" id="GO:0051539">
    <property type="term" value="F:4 iron, 4 sulfur cluster binding"/>
    <property type="evidence" value="ECO:0007669"/>
    <property type="project" value="UniProtKB-KW"/>
</dbReference>
<dbReference type="SUPFAM" id="SSF50692">
    <property type="entry name" value="ADC-like"/>
    <property type="match status" value="1"/>
</dbReference>
<dbReference type="Proteomes" id="UP000224740">
    <property type="component" value="Unassembled WGS sequence"/>
</dbReference>
<dbReference type="InterPro" id="IPR006657">
    <property type="entry name" value="MoPterin_dinucl-bd_dom"/>
</dbReference>
<evidence type="ECO:0000256" key="2">
    <source>
        <dbReference type="ARBA" id="ARBA00022485"/>
    </source>
</evidence>
<organism evidence="11 14">
    <name type="scientific">Malaciobacter marinus</name>
    <dbReference type="NCBI Taxonomy" id="505249"/>
    <lineage>
        <taxon>Bacteria</taxon>
        <taxon>Pseudomonadati</taxon>
        <taxon>Campylobacterota</taxon>
        <taxon>Epsilonproteobacteria</taxon>
        <taxon>Campylobacterales</taxon>
        <taxon>Arcobacteraceae</taxon>
        <taxon>Malaciobacter</taxon>
    </lineage>
</organism>
<keyword evidence="2" id="KW-0004">4Fe-4S</keyword>
<protein>
    <submittedName>
        <fullName evidence="11">Putative thiosulfate/polysulfide reductase, molybdenum-binding subunit</fullName>
    </submittedName>
    <submittedName>
        <fullName evidence="12">Tetrathionate reductase subunit TtrA</fullName>
    </submittedName>
</protein>
<keyword evidence="13" id="KW-1185">Reference proteome</keyword>
<dbReference type="Gene3D" id="3.40.50.740">
    <property type="match status" value="1"/>
</dbReference>
<evidence type="ECO:0000256" key="9">
    <source>
        <dbReference type="SAM" id="SignalP"/>
    </source>
</evidence>
<dbReference type="Gene3D" id="2.40.40.20">
    <property type="match status" value="1"/>
</dbReference>
<dbReference type="KEGG" id="amar:AMRN_2386"/>
<evidence type="ECO:0000313" key="13">
    <source>
        <dbReference type="Proteomes" id="UP000224740"/>
    </source>
</evidence>
<dbReference type="AlphaFoldDB" id="A0A347TNB0"/>
<dbReference type="InterPro" id="IPR006963">
    <property type="entry name" value="Mopterin_OxRdtase_4Fe-4S_dom"/>
</dbReference>
<keyword evidence="5 9" id="KW-0732">Signal</keyword>
<feature type="chain" id="PRO_5017714680" evidence="9">
    <location>
        <begin position="25"/>
        <end position="1019"/>
    </location>
</feature>
<evidence type="ECO:0000256" key="3">
    <source>
        <dbReference type="ARBA" id="ARBA00022505"/>
    </source>
</evidence>
<gene>
    <name evidence="11" type="ORF">AMRN_2386</name>
    <name evidence="12" type="ORF">CPH92_05955</name>
</gene>
<dbReference type="CDD" id="cd02780">
    <property type="entry name" value="MopB_CT_Tetrathionate_Arsenate-R"/>
    <property type="match status" value="1"/>
</dbReference>
<dbReference type="InterPro" id="IPR050612">
    <property type="entry name" value="Prok_Mopterin_Oxidored"/>
</dbReference>
<evidence type="ECO:0000313" key="14">
    <source>
        <dbReference type="Proteomes" id="UP000264693"/>
    </source>
</evidence>
<evidence type="ECO:0000256" key="6">
    <source>
        <dbReference type="ARBA" id="ARBA00023002"/>
    </source>
</evidence>
<keyword evidence="6" id="KW-0560">Oxidoreductase</keyword>
<dbReference type="SMART" id="SM00926">
    <property type="entry name" value="Molybdop_Fe4S4"/>
    <property type="match status" value="1"/>
</dbReference>
<sequence>MNRRNFLKASAVSTAAFATTTLNAKESLSDEELKAISPTSLEAEFSVTENGNLEINKNQRLAFSRCFGCFDTCGVRVRIDNKTNSVLKVCGNPYSPATQDKPMDLNTPVKEAFLKLSAKNDEGLTTRATVCGRGNAVLDAINDPHRVTKCLKRVGKRGEKKWKTISYEQLVKEVCEGGDLFNEGYVEGLKDIRDLETIANKNYPDFGSKANQLFVSANSEQAARWSFMTRFAHSIWGTVNIGCKDAYCGHQQVAGCGMGSFDGTSEMALPSIDYEECKFAIFIGTNPGLSGVSLNAVGRRLAKAKQRDDFKYVVVDPILRSLTNEPTKTNGEWIPVKSGTDTAFIFALLNYIINNRLYFKNYLKTPSQEAANKIGQKNFTNATYLVVKEKSHPLYNKFLTADKLGVGSSEEKVVVDEKTNNYVSSSSKSLAKLYVDDFVMLNDGTKVKVVSAFSLLKKRVNEQTLESYSKYCNIPVSKIIQVAKEFTSHGQKVGIETNTGCNASDGSHFAYATTILNSLVGAHNAKGGLHHMGGVGFASMYDTSKEPLYNLMAFEHAHTSGFPAERSGDYEQSYEYKQKVAKGIDPYPANEAWTTTYTQENSGEALIAHANGSPFNFKAWISWSTNPLYNCSGLKPQVIESIKDVKKLPLFIAIDPYINETNIYADYIIPDTVQYEEWANARMWGSEYIADVACVPVVEPKTMKNEKNQHVCMEQFLIDVSKNLKLSGLGKNAAKDKYGNFIDIHTPEDYYIRLFANVAHTNEVLPNPTKEDLIYSSVHRVLPLLNSKLKDNEVGPTAFMLTRGGRYEDFGQRYEGEFLTSAIRMDTQFQIYNEGLASKKDSYHGEYFDGQPIFDVDRFWDGTRLDELYDKKEYPFSFSTFKSQLRSPYSVVLPRIVALTPTNFIQMNIEDARLLGLINGDTARVISVQGRFIEGIIQADNTVARYTIVIPTGYGHSAFGVDDTYIDGKVIKGIKQRAGGISVNEFNIIDPSRKGASLYRDKIFGCTARHGVPVKIAKI</sequence>
<dbReference type="Proteomes" id="UP000264693">
    <property type="component" value="Chromosome"/>
</dbReference>
<dbReference type="GO" id="GO:0016491">
    <property type="term" value="F:oxidoreductase activity"/>
    <property type="evidence" value="ECO:0007669"/>
    <property type="project" value="UniProtKB-KW"/>
</dbReference>
<dbReference type="InterPro" id="IPR006656">
    <property type="entry name" value="Mopterin_OxRdtase"/>
</dbReference>
<dbReference type="SUPFAM" id="SSF53706">
    <property type="entry name" value="Formate dehydrogenase/DMSO reductase, domains 1-3"/>
    <property type="match status" value="1"/>
</dbReference>
<dbReference type="Gene3D" id="3.40.228.10">
    <property type="entry name" value="Dimethylsulfoxide Reductase, domain 2"/>
    <property type="match status" value="1"/>
</dbReference>
<feature type="domain" description="4Fe-4S Mo/W bis-MGD-type" evidence="10">
    <location>
        <begin position="59"/>
        <end position="143"/>
    </location>
</feature>
<comment type="similarity">
    <text evidence="1">Belongs to the prokaryotic molybdopterin-containing oxidoreductase family.</text>
</comment>
<keyword evidence="3" id="KW-0500">Molybdenum</keyword>
<keyword evidence="4" id="KW-0479">Metal-binding</keyword>
<evidence type="ECO:0000313" key="11">
    <source>
        <dbReference type="EMBL" id="AXX88088.1"/>
    </source>
</evidence>
<keyword evidence="7" id="KW-0408">Iron</keyword>
<dbReference type="EMBL" id="CP032101">
    <property type="protein sequence ID" value="AXX88088.1"/>
    <property type="molecule type" value="Genomic_DNA"/>
</dbReference>
<evidence type="ECO:0000256" key="8">
    <source>
        <dbReference type="ARBA" id="ARBA00023014"/>
    </source>
</evidence>
<keyword evidence="8" id="KW-0411">Iron-sulfur</keyword>